<feature type="domain" description="Thiolase C-terminal" evidence="6">
    <location>
        <begin position="273"/>
        <end position="394"/>
    </location>
</feature>
<gene>
    <name evidence="7" type="ORF">KSS94_17845</name>
</gene>
<organism evidence="7 8">
    <name type="scientific">Pseudomonas fakonensis</name>
    <dbReference type="NCBI Taxonomy" id="2842355"/>
    <lineage>
        <taxon>Bacteria</taxon>
        <taxon>Pseudomonadati</taxon>
        <taxon>Pseudomonadota</taxon>
        <taxon>Gammaproteobacteria</taxon>
        <taxon>Pseudomonadales</taxon>
        <taxon>Pseudomonadaceae</taxon>
        <taxon>Pseudomonas</taxon>
    </lineage>
</organism>
<evidence type="ECO:0000313" key="7">
    <source>
        <dbReference type="EMBL" id="QXH49798.1"/>
    </source>
</evidence>
<evidence type="ECO:0000256" key="4">
    <source>
        <dbReference type="RuleBase" id="RU003557"/>
    </source>
</evidence>
<dbReference type="RefSeq" id="WP_217839405.1">
    <property type="nucleotide sequence ID" value="NZ_CP077076.1"/>
</dbReference>
<protein>
    <submittedName>
        <fullName evidence="7">Acetyl-CoA C-acyltransferase</fullName>
        <ecNumber evidence="7">2.3.1.16</ecNumber>
    </submittedName>
</protein>
<dbReference type="CDD" id="cd00751">
    <property type="entry name" value="thiolase"/>
    <property type="match status" value="1"/>
</dbReference>
<dbReference type="PROSITE" id="PS00099">
    <property type="entry name" value="THIOLASE_3"/>
    <property type="match status" value="1"/>
</dbReference>
<dbReference type="InterPro" id="IPR020616">
    <property type="entry name" value="Thiolase_N"/>
</dbReference>
<dbReference type="PANTHER" id="PTHR18919:SF138">
    <property type="entry name" value="ACETYL-COA C-ACETYLTRANSFERASE"/>
    <property type="match status" value="1"/>
</dbReference>
<keyword evidence="3 4" id="KW-0012">Acyltransferase</keyword>
<dbReference type="GO" id="GO:0003988">
    <property type="term" value="F:acetyl-CoA C-acyltransferase activity"/>
    <property type="evidence" value="ECO:0007669"/>
    <property type="project" value="UniProtKB-EC"/>
</dbReference>
<evidence type="ECO:0000313" key="8">
    <source>
        <dbReference type="Proteomes" id="UP001046350"/>
    </source>
</evidence>
<sequence>MTLANDPIVIVSAVRTPMGGLQGDLKSLSAPQLGSAAIRAAVERAGLDAASVDEVLFGCVLPAGQGQAPARQAALGAGLGKHATCTTLNKMCGSGMQAAILAHDQLLAGSADVIVAGGMESMTNAPYLLDKARGGYRMGHGKVIDHMFMDGLEDAYDKGRLMGTFAEDCAQNGAFSREAQDNFAIASLTRAQEAISSGRFAAEIVAVEVTEGKEKRLIKDDEQPPKARLDKIPQLKPAFREGGTVTAANSSSISDGAAALVLMRRSEADKRGLKPLAVIHGHAAFADTPALFPTAPIGAIDKLMQRTGWKLSEVDLFEINEAFAVVTLAAMKHLDLPHDKVNIHGGACALGHPIGASGARILVTLLSALRQNNLRHGVAAICIGGGEATAMAVECLY</sequence>
<dbReference type="Proteomes" id="UP001046350">
    <property type="component" value="Chromosome"/>
</dbReference>
<dbReference type="PIRSF" id="PIRSF000429">
    <property type="entry name" value="Ac-CoA_Ac_transf"/>
    <property type="match status" value="1"/>
</dbReference>
<dbReference type="Pfam" id="PF00108">
    <property type="entry name" value="Thiolase_N"/>
    <property type="match status" value="1"/>
</dbReference>
<proteinExistence type="inferred from homology"/>
<dbReference type="Pfam" id="PF02803">
    <property type="entry name" value="Thiolase_C"/>
    <property type="match status" value="1"/>
</dbReference>
<comment type="similarity">
    <text evidence="1 4">Belongs to the thiolase-like superfamily. Thiolase family.</text>
</comment>
<name>A0ABX8N289_9PSED</name>
<dbReference type="NCBIfam" id="TIGR01930">
    <property type="entry name" value="AcCoA-C-Actrans"/>
    <property type="match status" value="1"/>
</dbReference>
<feature type="domain" description="Thiolase N-terminal" evidence="5">
    <location>
        <begin position="8"/>
        <end position="266"/>
    </location>
</feature>
<evidence type="ECO:0000256" key="2">
    <source>
        <dbReference type="ARBA" id="ARBA00022679"/>
    </source>
</evidence>
<keyword evidence="2 4" id="KW-0808">Transferase</keyword>
<dbReference type="InterPro" id="IPR020610">
    <property type="entry name" value="Thiolase_AS"/>
</dbReference>
<dbReference type="EMBL" id="CP077076">
    <property type="protein sequence ID" value="QXH49798.1"/>
    <property type="molecule type" value="Genomic_DNA"/>
</dbReference>
<reference evidence="7" key="1">
    <citation type="journal article" date="2021" name="Microorganisms">
        <title>The Ever-Expanding Pseudomonas Genus: Description of 43 New Species and Partition of the Pseudomonas putida Group.</title>
        <authorList>
            <person name="Girard L."/>
            <person name="Lood C."/>
            <person name="Hofte M."/>
            <person name="Vandamme P."/>
            <person name="Rokni-Zadeh H."/>
            <person name="van Noort V."/>
            <person name="Lavigne R."/>
            <person name="De Mot R."/>
        </authorList>
    </citation>
    <scope>NUCLEOTIDE SEQUENCE</scope>
    <source>
        <strain evidence="7">COW40</strain>
    </source>
</reference>
<accession>A0ABX8N289</accession>
<evidence type="ECO:0000256" key="1">
    <source>
        <dbReference type="ARBA" id="ARBA00010982"/>
    </source>
</evidence>
<dbReference type="InterPro" id="IPR002155">
    <property type="entry name" value="Thiolase"/>
</dbReference>
<evidence type="ECO:0000259" key="5">
    <source>
        <dbReference type="Pfam" id="PF00108"/>
    </source>
</evidence>
<dbReference type="EC" id="2.3.1.16" evidence="7"/>
<keyword evidence="8" id="KW-1185">Reference proteome</keyword>
<dbReference type="InterPro" id="IPR020617">
    <property type="entry name" value="Thiolase_C"/>
</dbReference>
<dbReference type="PANTHER" id="PTHR18919">
    <property type="entry name" value="ACETYL-COA C-ACYLTRANSFERASE"/>
    <property type="match status" value="1"/>
</dbReference>
<evidence type="ECO:0000256" key="3">
    <source>
        <dbReference type="ARBA" id="ARBA00023315"/>
    </source>
</evidence>
<evidence type="ECO:0000259" key="6">
    <source>
        <dbReference type="Pfam" id="PF02803"/>
    </source>
</evidence>